<dbReference type="Gene3D" id="2.60.130.10">
    <property type="entry name" value="Aromatic compound dioxygenase"/>
    <property type="match status" value="1"/>
</dbReference>
<dbReference type="GO" id="GO:0008199">
    <property type="term" value="F:ferric iron binding"/>
    <property type="evidence" value="ECO:0007669"/>
    <property type="project" value="InterPro"/>
</dbReference>
<evidence type="ECO:0000256" key="1">
    <source>
        <dbReference type="SAM" id="MobiDB-lite"/>
    </source>
</evidence>
<sequence length="364" mass="38576">MQLLPSLPLLAATLTAVVAHPGHAPPSAAELEATRAFKRSTHQRYSHCASTSSIQRRHALHSQTRRQQLLSDLRTQLRRNSSDYFSTVLGTDHQSNRTDLTSSNATTSTVFASNSSSACVLQPEVTIGPYWVSGELLRSNVTDGQPGVPLYLDVQFVNVDTCQPVPELFWEIWSCNSTGVYSGVSAAGNGNSDDTSNLNATFSRGVQQTDSNGASQFTTIFPGHYTGRATHIHVVAHANATLLSNNTLSGGGADGAIHIGQLFFDQDLISQVEALQPYSTNTQNLTLNADDSIFAEEASSQGSDPVVEYVLLGDSVQDGVFAWTTIAVDVGAEYTTQAAASWTDDGGVANESSQGQGPGGAPPS</sequence>
<dbReference type="RefSeq" id="XP_012191830.1">
    <property type="nucleotide sequence ID" value="XM_012336440.1"/>
</dbReference>
<dbReference type="GeneID" id="24111109"/>
<feature type="signal peptide" evidence="2">
    <location>
        <begin position="1"/>
        <end position="19"/>
    </location>
</feature>
<keyword evidence="4" id="KW-0223">Dioxygenase</keyword>
<dbReference type="Proteomes" id="UP000014071">
    <property type="component" value="Unassembled WGS sequence"/>
</dbReference>
<protein>
    <submittedName>
        <fullName evidence="4">GPI anchored dioxygenase</fullName>
    </submittedName>
</protein>
<organism evidence="4 5">
    <name type="scientific">Pseudozyma hubeiensis (strain SY62)</name>
    <name type="common">Yeast</name>
    <dbReference type="NCBI Taxonomy" id="1305764"/>
    <lineage>
        <taxon>Eukaryota</taxon>
        <taxon>Fungi</taxon>
        <taxon>Dikarya</taxon>
        <taxon>Basidiomycota</taxon>
        <taxon>Ustilaginomycotina</taxon>
        <taxon>Ustilaginomycetes</taxon>
        <taxon>Ustilaginales</taxon>
        <taxon>Ustilaginaceae</taxon>
        <taxon>Pseudozyma</taxon>
    </lineage>
</organism>
<keyword evidence="2" id="KW-0732">Signal</keyword>
<dbReference type="PANTHER" id="PTHR34315:SF1">
    <property type="entry name" value="INTRADIOL RING-CLEAVAGE DIOXYGENASES DOMAIN-CONTAINING PROTEIN-RELATED"/>
    <property type="match status" value="1"/>
</dbReference>
<dbReference type="CDD" id="cd03457">
    <property type="entry name" value="intradiol_dioxygenase_like"/>
    <property type="match status" value="1"/>
</dbReference>
<proteinExistence type="predicted"/>
<keyword evidence="5" id="KW-1185">Reference proteome</keyword>
<dbReference type="GO" id="GO:0016702">
    <property type="term" value="F:oxidoreductase activity, acting on single donors with incorporation of molecular oxygen, incorporation of two atoms of oxygen"/>
    <property type="evidence" value="ECO:0007669"/>
    <property type="project" value="InterPro"/>
</dbReference>
<reference evidence="5" key="1">
    <citation type="journal article" date="2013" name="Genome Announc.">
        <title>Draft genome sequence of the basidiomycetous yeast-like fungus Pseudozyma hubeiensis SY62, which produces an abundant amount of the biosurfactant mannosylerythritol lipids.</title>
        <authorList>
            <person name="Konishi M."/>
            <person name="Hatada Y."/>
            <person name="Horiuchi J."/>
        </authorList>
    </citation>
    <scope>NUCLEOTIDE SEQUENCE [LARGE SCALE GENOMIC DNA]</scope>
    <source>
        <strain evidence="5">SY62</strain>
    </source>
</reference>
<accession>R9PA40</accession>
<keyword evidence="4" id="KW-0560">Oxidoreductase</keyword>
<dbReference type="eggNOG" id="ENOG502QPRK">
    <property type="taxonomic scope" value="Eukaryota"/>
</dbReference>
<evidence type="ECO:0000259" key="3">
    <source>
        <dbReference type="Pfam" id="PF00775"/>
    </source>
</evidence>
<gene>
    <name evidence="4" type="ORF">PHSY_005832</name>
</gene>
<feature type="domain" description="Intradiol ring-cleavage dioxygenases" evidence="3">
    <location>
        <begin position="140"/>
        <end position="239"/>
    </location>
</feature>
<dbReference type="OrthoDB" id="121380at2759"/>
<dbReference type="PANTHER" id="PTHR34315">
    <property type="match status" value="1"/>
</dbReference>
<feature type="region of interest" description="Disordered" evidence="1">
    <location>
        <begin position="343"/>
        <end position="364"/>
    </location>
</feature>
<evidence type="ECO:0000256" key="2">
    <source>
        <dbReference type="SAM" id="SignalP"/>
    </source>
</evidence>
<dbReference type="InterPro" id="IPR000627">
    <property type="entry name" value="Intradiol_dOase_C"/>
</dbReference>
<dbReference type="SUPFAM" id="SSF49482">
    <property type="entry name" value="Aromatic compound dioxygenase"/>
    <property type="match status" value="1"/>
</dbReference>
<evidence type="ECO:0000313" key="5">
    <source>
        <dbReference type="Proteomes" id="UP000014071"/>
    </source>
</evidence>
<dbReference type="EMBL" id="DF238816">
    <property type="protein sequence ID" value="GAC98243.1"/>
    <property type="molecule type" value="Genomic_DNA"/>
</dbReference>
<dbReference type="HOGENOM" id="CLU_027719_0_1_1"/>
<name>R9PA40_PSEHS</name>
<dbReference type="Pfam" id="PF00775">
    <property type="entry name" value="Dioxygenase_C"/>
    <property type="match status" value="1"/>
</dbReference>
<dbReference type="AlphaFoldDB" id="R9PA40"/>
<feature type="chain" id="PRO_5004478445" evidence="2">
    <location>
        <begin position="20"/>
        <end position="364"/>
    </location>
</feature>
<evidence type="ECO:0000313" key="4">
    <source>
        <dbReference type="EMBL" id="GAC98243.1"/>
    </source>
</evidence>
<dbReference type="STRING" id="1305764.R9PA40"/>
<dbReference type="InterPro" id="IPR015889">
    <property type="entry name" value="Intradiol_dOase_core"/>
</dbReference>